<evidence type="ECO:0000256" key="3">
    <source>
        <dbReference type="SAM" id="SignalP"/>
    </source>
</evidence>
<reference evidence="4" key="1">
    <citation type="submission" date="2020-11" db="EMBL/GenBank/DDBJ databases">
        <title>The chromosome-scale genome resource for two endophytic Fusarium species: F. culmorum and F. pseudograminearum.</title>
        <authorList>
            <person name="Yuan Z."/>
        </authorList>
    </citation>
    <scope>NUCLEOTIDE SEQUENCE</scope>
    <source>
        <strain evidence="4">Class2-1B</strain>
    </source>
</reference>
<evidence type="ECO:0000313" key="5">
    <source>
        <dbReference type="Proteomes" id="UP000663297"/>
    </source>
</evidence>
<proteinExistence type="predicted"/>
<keyword evidence="2" id="KW-1133">Transmembrane helix</keyword>
<accession>A0A7S8D9R4</accession>
<dbReference type="EMBL" id="CP064749">
    <property type="protein sequence ID" value="QPC64521.1"/>
    <property type="molecule type" value="Genomic_DNA"/>
</dbReference>
<keyword evidence="3" id="KW-0732">Signal</keyword>
<organism evidence="4 5">
    <name type="scientific">Fusarium culmorum</name>
    <dbReference type="NCBI Taxonomy" id="5516"/>
    <lineage>
        <taxon>Eukaryota</taxon>
        <taxon>Fungi</taxon>
        <taxon>Dikarya</taxon>
        <taxon>Ascomycota</taxon>
        <taxon>Pezizomycotina</taxon>
        <taxon>Sordariomycetes</taxon>
        <taxon>Hypocreomycetidae</taxon>
        <taxon>Hypocreales</taxon>
        <taxon>Nectriaceae</taxon>
        <taxon>Fusarium</taxon>
    </lineage>
</organism>
<protein>
    <recommendedName>
        <fullName evidence="6">Mid2 domain-containing protein</fullName>
    </recommendedName>
</protein>
<feature type="compositionally biased region" description="Low complexity" evidence="1">
    <location>
        <begin position="283"/>
        <end position="297"/>
    </location>
</feature>
<gene>
    <name evidence="4" type="ORF">HYE67_006752</name>
</gene>
<evidence type="ECO:0000256" key="1">
    <source>
        <dbReference type="SAM" id="MobiDB-lite"/>
    </source>
</evidence>
<feature type="compositionally biased region" description="Polar residues" evidence="1">
    <location>
        <begin position="191"/>
        <end position="226"/>
    </location>
</feature>
<feature type="signal peptide" evidence="3">
    <location>
        <begin position="1"/>
        <end position="20"/>
    </location>
</feature>
<feature type="chain" id="PRO_5031560368" description="Mid2 domain-containing protein" evidence="3">
    <location>
        <begin position="21"/>
        <end position="365"/>
    </location>
</feature>
<name>A0A7S8D9R4_FUSCU</name>
<feature type="compositionally biased region" description="Polar residues" evidence="1">
    <location>
        <begin position="317"/>
        <end position="354"/>
    </location>
</feature>
<evidence type="ECO:0008006" key="6">
    <source>
        <dbReference type="Google" id="ProtNLM"/>
    </source>
</evidence>
<keyword evidence="2" id="KW-0472">Membrane</keyword>
<dbReference type="Proteomes" id="UP000663297">
    <property type="component" value="Chromosome 3"/>
</dbReference>
<feature type="region of interest" description="Disordered" evidence="1">
    <location>
        <begin position="276"/>
        <end position="365"/>
    </location>
</feature>
<keyword evidence="2" id="KW-0812">Transmembrane</keyword>
<sequence length="365" mass="38883">MNLILYYGLAVCFYVVSTNALAISEASKRPEAGYIYQPAPTPMFNFQALKHLDLGKRQASSTVETTLTVVVSPDSTCGFLSGSPGNAITCANGAQCSWELAHITAIVCGTAAHLQCFDRDYALNTESCDDVCQENTYNLLCTDRSAPYCGTYAYPSGIRAFKCSSRTMTRFQSVSFTYNNQDDRTFSTTTLVLDANTPLNPTETDTSPTGNEEPTDTSNPNGSSEPKPTETTDTGGGGGGSKTNVGAIVGGSIGGFLVLSLLVLGVLWVLRKNRRNENPPPVQQVQPAVVPQNNIPQTPGDSVPPMNQNYPKPGVASPTTTEWHGSTMTAQSPGSPVSTWTGQYPSSAADQVTYQEVPGSPPYTR</sequence>
<evidence type="ECO:0000313" key="4">
    <source>
        <dbReference type="EMBL" id="QPC64521.1"/>
    </source>
</evidence>
<feature type="region of interest" description="Disordered" evidence="1">
    <location>
        <begin position="191"/>
        <end position="240"/>
    </location>
</feature>
<dbReference type="AlphaFoldDB" id="A0A7S8D9R4"/>
<feature type="transmembrane region" description="Helical" evidence="2">
    <location>
        <begin position="248"/>
        <end position="270"/>
    </location>
</feature>
<evidence type="ECO:0000256" key="2">
    <source>
        <dbReference type="SAM" id="Phobius"/>
    </source>
</evidence>